<feature type="region of interest" description="Disordered" evidence="2">
    <location>
        <begin position="82"/>
        <end position="107"/>
    </location>
</feature>
<evidence type="ECO:0000256" key="1">
    <source>
        <dbReference type="PROSITE-ProRule" id="PRU00409"/>
    </source>
</evidence>
<comment type="caution">
    <text evidence="4">The sequence shown here is derived from an EMBL/GenBank/DDBJ whole genome shotgun (WGS) entry which is preliminary data.</text>
</comment>
<dbReference type="RefSeq" id="WP_098751742.1">
    <property type="nucleotide sequence ID" value="NZ_WHPN01000035.1"/>
</dbReference>
<organism evidence="4 5">
    <name type="scientific">Streptomyces lycii</name>
    <dbReference type="NCBI Taxonomy" id="2654337"/>
    <lineage>
        <taxon>Bacteria</taxon>
        <taxon>Bacillati</taxon>
        <taxon>Actinomycetota</taxon>
        <taxon>Actinomycetes</taxon>
        <taxon>Kitasatosporales</taxon>
        <taxon>Streptomycetaceae</taxon>
        <taxon>Streptomyces</taxon>
    </lineage>
</organism>
<dbReference type="InterPro" id="IPR011761">
    <property type="entry name" value="ATP-grasp"/>
</dbReference>
<name>A0ABQ7FQU8_9ACTN</name>
<evidence type="ECO:0000259" key="3">
    <source>
        <dbReference type="PROSITE" id="PS50975"/>
    </source>
</evidence>
<reference evidence="4 5" key="1">
    <citation type="submission" date="2019-10" db="EMBL/GenBank/DDBJ databases">
        <title>Streptomyces tenebrisbrunneis sp.nov., an endogenous actinomycete isolated from of Lycium ruthenicum.</title>
        <authorList>
            <person name="Ma L."/>
        </authorList>
    </citation>
    <scope>NUCLEOTIDE SEQUENCE [LARGE SCALE GENOMIC DNA]</scope>
    <source>
        <strain evidence="4 5">TRM 66187</strain>
    </source>
</reference>
<feature type="domain" description="ATP-grasp" evidence="3">
    <location>
        <begin position="169"/>
        <end position="371"/>
    </location>
</feature>
<gene>
    <name evidence="4" type="ORF">GCU69_01680</name>
</gene>
<accession>A0ABQ7FQU8</accession>
<dbReference type="Proteomes" id="UP000621266">
    <property type="component" value="Unassembled WGS sequence"/>
</dbReference>
<protein>
    <recommendedName>
        <fullName evidence="3">ATP-grasp domain-containing protein</fullName>
    </recommendedName>
</protein>
<evidence type="ECO:0000256" key="2">
    <source>
        <dbReference type="SAM" id="MobiDB-lite"/>
    </source>
</evidence>
<keyword evidence="5" id="KW-1185">Reference proteome</keyword>
<keyword evidence="1" id="KW-0547">Nucleotide-binding</keyword>
<sequence length="450" mass="47002">MTSGRTAHWGTFDAERWWRPHDLAVLPAVTMPGGRSAVDAMDELLAGFCRPGDVLVTRHPVADVVRDGLAACGITFEPYAVSPAPGTADRPDPGTADGPALSTADGPPVTVDAMIAADPAARERIAACEEWQPYAVLPDTAALAARLGGPDRLPPVSVVAEVNSKTWSDGLVRKRGLPGAARVVRSAGELEAAVLECGFPAVVKDPYGVSGRGALELTTPGVLAAVRRAVGRQEAKGRRVELLVQPVYPKRCDFSGHLAVAPGGRATVLGVQTMSNRGFRHMGSQPADPGLTAVLMRAGYFDVLAEVADALADAGYWGPAGVDSMLLDDGTLIPVLEINARHSLGLLSLRLDEQAREHGLRCRLRQLDLAVPEGADIGTLCAELRRAGCRYGGGPHPGAAVLAGSTLAAPGGRVHCALFSRPDDADRLERQVLAAVSAAGMRPRGEEHAA</sequence>
<evidence type="ECO:0000313" key="5">
    <source>
        <dbReference type="Proteomes" id="UP000621266"/>
    </source>
</evidence>
<dbReference type="EMBL" id="WHPN01000035">
    <property type="protein sequence ID" value="KAF4410834.1"/>
    <property type="molecule type" value="Genomic_DNA"/>
</dbReference>
<dbReference type="PROSITE" id="PS50975">
    <property type="entry name" value="ATP_GRASP"/>
    <property type="match status" value="1"/>
</dbReference>
<dbReference type="SUPFAM" id="SSF56059">
    <property type="entry name" value="Glutathione synthetase ATP-binding domain-like"/>
    <property type="match status" value="1"/>
</dbReference>
<keyword evidence="1" id="KW-0067">ATP-binding</keyword>
<evidence type="ECO:0000313" key="4">
    <source>
        <dbReference type="EMBL" id="KAF4410834.1"/>
    </source>
</evidence>
<proteinExistence type="predicted"/>